<sequence length="63" mass="7350">IPQWVWNLSDRNDSRVDPALIEYQEKNWEAKAAGVMFATSAIVCLRSMKNMDLIPYYPVYLEV</sequence>
<dbReference type="EMBL" id="HACG01028367">
    <property type="protein sequence ID" value="CEK75232.1"/>
    <property type="molecule type" value="Transcribed_RNA"/>
</dbReference>
<feature type="non-terminal residue" evidence="1">
    <location>
        <position position="1"/>
    </location>
</feature>
<evidence type="ECO:0000313" key="2">
    <source>
        <dbReference type="EMBL" id="CEK75233.1"/>
    </source>
</evidence>
<proteinExistence type="predicted"/>
<name>A0A0B7A3L0_9EUPU</name>
<evidence type="ECO:0000313" key="1">
    <source>
        <dbReference type="EMBL" id="CEK75232.1"/>
    </source>
</evidence>
<reference evidence="1" key="1">
    <citation type="submission" date="2014-12" db="EMBL/GenBank/DDBJ databases">
        <title>Insight into the proteome of Arion vulgaris.</title>
        <authorList>
            <person name="Aradska J."/>
            <person name="Bulat T."/>
            <person name="Smidak R."/>
            <person name="Sarate P."/>
            <person name="Gangsoo J."/>
            <person name="Sialana F."/>
            <person name="Bilban M."/>
            <person name="Lubec G."/>
        </authorList>
    </citation>
    <scope>NUCLEOTIDE SEQUENCE</scope>
    <source>
        <tissue evidence="1">Skin</tissue>
    </source>
</reference>
<protein>
    <submittedName>
        <fullName evidence="1">Uncharacterized protein</fullName>
    </submittedName>
</protein>
<gene>
    <name evidence="1" type="primary">ORF94598</name>
    <name evidence="2" type="synonym">ORF94600</name>
</gene>
<dbReference type="AlphaFoldDB" id="A0A0B7A3L0"/>
<accession>A0A0B7A3L0</accession>
<organism evidence="1">
    <name type="scientific">Arion vulgaris</name>
    <dbReference type="NCBI Taxonomy" id="1028688"/>
    <lineage>
        <taxon>Eukaryota</taxon>
        <taxon>Metazoa</taxon>
        <taxon>Spiralia</taxon>
        <taxon>Lophotrochozoa</taxon>
        <taxon>Mollusca</taxon>
        <taxon>Gastropoda</taxon>
        <taxon>Heterobranchia</taxon>
        <taxon>Euthyneura</taxon>
        <taxon>Panpulmonata</taxon>
        <taxon>Eupulmonata</taxon>
        <taxon>Stylommatophora</taxon>
        <taxon>Helicina</taxon>
        <taxon>Arionoidea</taxon>
        <taxon>Arionidae</taxon>
        <taxon>Arion</taxon>
    </lineage>
</organism>
<dbReference type="EMBL" id="HACG01028368">
    <property type="protein sequence ID" value="CEK75233.1"/>
    <property type="molecule type" value="Transcribed_RNA"/>
</dbReference>